<sequence length="66" mass="7207">MNLGQIGTMAVRMILRRLMSRGMNAGINRAFGAARTPGAAKQGRAAQVSGKRTKQAMRVARRFGRF</sequence>
<keyword evidence="2" id="KW-1185">Reference proteome</keyword>
<reference evidence="1 2" key="1">
    <citation type="submission" date="2019-03" db="EMBL/GenBank/DDBJ databases">
        <title>Primorskyibacter sp. SS33 isolated from sediments.</title>
        <authorList>
            <person name="Xunke S."/>
        </authorList>
    </citation>
    <scope>NUCLEOTIDE SEQUENCE [LARGE SCALE GENOMIC DNA]</scope>
    <source>
        <strain evidence="1 2">SS33</strain>
    </source>
</reference>
<dbReference type="Proteomes" id="UP000295701">
    <property type="component" value="Unassembled WGS sequence"/>
</dbReference>
<comment type="caution">
    <text evidence="1">The sequence shown here is derived from an EMBL/GenBank/DDBJ whole genome shotgun (WGS) entry which is preliminary data.</text>
</comment>
<gene>
    <name evidence="1" type="ORF">E2L08_01370</name>
</gene>
<accession>A0A4R6AKL6</accession>
<dbReference type="EMBL" id="SNAA01000001">
    <property type="protein sequence ID" value="TDL84147.1"/>
    <property type="molecule type" value="Genomic_DNA"/>
</dbReference>
<proteinExistence type="predicted"/>
<dbReference type="AlphaFoldDB" id="A0A4R6AKL6"/>
<dbReference type="OrthoDB" id="7876991at2"/>
<evidence type="ECO:0000313" key="1">
    <source>
        <dbReference type="EMBL" id="TDL84147.1"/>
    </source>
</evidence>
<protein>
    <submittedName>
        <fullName evidence="1">Uncharacterized protein</fullName>
    </submittedName>
</protein>
<organism evidence="1 2">
    <name type="scientific">Palleronia sediminis</name>
    <dbReference type="NCBI Taxonomy" id="2547833"/>
    <lineage>
        <taxon>Bacteria</taxon>
        <taxon>Pseudomonadati</taxon>
        <taxon>Pseudomonadota</taxon>
        <taxon>Alphaproteobacteria</taxon>
        <taxon>Rhodobacterales</taxon>
        <taxon>Roseobacteraceae</taxon>
        <taxon>Palleronia</taxon>
    </lineage>
</organism>
<name>A0A4R6AKL6_9RHOB</name>
<evidence type="ECO:0000313" key="2">
    <source>
        <dbReference type="Proteomes" id="UP000295701"/>
    </source>
</evidence>
<dbReference type="RefSeq" id="WP_133395246.1">
    <property type="nucleotide sequence ID" value="NZ_SNAA01000001.1"/>
</dbReference>